<dbReference type="Proteomes" id="UP000176868">
    <property type="component" value="Unassembled WGS sequence"/>
</dbReference>
<evidence type="ECO:0000259" key="3">
    <source>
        <dbReference type="PROSITE" id="PS51841"/>
    </source>
</evidence>
<dbReference type="InterPro" id="IPR036415">
    <property type="entry name" value="Lamin_tail_dom_sf"/>
</dbReference>
<feature type="compositionally biased region" description="Low complexity" evidence="1">
    <location>
        <begin position="32"/>
        <end position="43"/>
    </location>
</feature>
<evidence type="ECO:0000256" key="2">
    <source>
        <dbReference type="SAM" id="Phobius"/>
    </source>
</evidence>
<accession>A0A1G2V768</accession>
<feature type="domain" description="LTD" evidence="3">
    <location>
        <begin position="43"/>
        <end position="226"/>
    </location>
</feature>
<dbReference type="Pfam" id="PF00932">
    <property type="entry name" value="LTD"/>
    <property type="match status" value="1"/>
</dbReference>
<reference evidence="4 5" key="1">
    <citation type="journal article" date="2016" name="Nat. Commun.">
        <title>Thousands of microbial genomes shed light on interconnected biogeochemical processes in an aquifer system.</title>
        <authorList>
            <person name="Anantharaman K."/>
            <person name="Brown C.T."/>
            <person name="Hug L.A."/>
            <person name="Sharon I."/>
            <person name="Castelle C.J."/>
            <person name="Probst A.J."/>
            <person name="Thomas B.C."/>
            <person name="Singh A."/>
            <person name="Wilkins M.J."/>
            <person name="Karaoz U."/>
            <person name="Brodie E.L."/>
            <person name="Williams K.H."/>
            <person name="Hubbard S.S."/>
            <person name="Banfield J.F."/>
        </authorList>
    </citation>
    <scope>NUCLEOTIDE SEQUENCE [LARGE SCALE GENOMIC DNA]</scope>
</reference>
<proteinExistence type="predicted"/>
<keyword evidence="2" id="KW-1133">Transmembrane helix</keyword>
<evidence type="ECO:0000313" key="5">
    <source>
        <dbReference type="Proteomes" id="UP000176868"/>
    </source>
</evidence>
<dbReference type="AlphaFoldDB" id="A0A1G2V768"/>
<feature type="region of interest" description="Disordered" evidence="1">
    <location>
        <begin position="32"/>
        <end position="52"/>
    </location>
</feature>
<evidence type="ECO:0000313" key="4">
    <source>
        <dbReference type="EMBL" id="OHB17469.1"/>
    </source>
</evidence>
<comment type="caution">
    <text evidence="4">The sequence shown here is derived from an EMBL/GenBank/DDBJ whole genome shotgun (WGS) entry which is preliminary data.</text>
</comment>
<dbReference type="PROSITE" id="PS51841">
    <property type="entry name" value="LTD"/>
    <property type="match status" value="1"/>
</dbReference>
<sequence length="310" mass="34135">MNKSLKAGNGTAEGIAILAILIVIMLVTLKGTPSSPTGSPRTSDLPNTTSEKGTIIAPKSSYEKIISLSSGSASYAYQPYEEYITIYNRGRESVDITGWKLKNGKDRRAYDLGGALRYFPADIAIIGRAAPFISPNDSSKLQDIILKPGATAILTTGSISPQLPYKIVSFRENICSGYLGDLSEYTFTPPLTRNCPRPAEEPGVSNLDTECRQVIERMGSCHTPKFNTLDKDGDICHNCVDNKLLSSSCVAFVKNHFNYGSCIANHANDPDFSNDTWRIFLGQGWEMWANKYETISLLDQFDRLVTEKTY</sequence>
<dbReference type="InterPro" id="IPR001322">
    <property type="entry name" value="Lamin_tail_dom"/>
</dbReference>
<organism evidence="4 5">
    <name type="scientific">Candidatus Zambryskibacteria bacterium RIFOXYD2_FULL_43_10</name>
    <dbReference type="NCBI Taxonomy" id="1802782"/>
    <lineage>
        <taxon>Bacteria</taxon>
        <taxon>Candidatus Zambryskiibacteriota</taxon>
    </lineage>
</organism>
<name>A0A1G2V768_9BACT</name>
<protein>
    <recommendedName>
        <fullName evidence="3">LTD domain-containing protein</fullName>
    </recommendedName>
</protein>
<dbReference type="STRING" id="1802782.A2544_02655"/>
<feature type="transmembrane region" description="Helical" evidence="2">
    <location>
        <begin position="12"/>
        <end position="29"/>
    </location>
</feature>
<keyword evidence="2" id="KW-0812">Transmembrane</keyword>
<dbReference type="EMBL" id="MHWZ01000020">
    <property type="protein sequence ID" value="OHB17469.1"/>
    <property type="molecule type" value="Genomic_DNA"/>
</dbReference>
<evidence type="ECO:0000256" key="1">
    <source>
        <dbReference type="SAM" id="MobiDB-lite"/>
    </source>
</evidence>
<keyword evidence="2" id="KW-0472">Membrane</keyword>
<dbReference type="SUPFAM" id="SSF74853">
    <property type="entry name" value="Lamin A/C globular tail domain"/>
    <property type="match status" value="1"/>
</dbReference>
<gene>
    <name evidence="4" type="ORF">A2544_02655</name>
</gene>